<dbReference type="PRINTS" id="PR00111">
    <property type="entry name" value="ABHYDROLASE"/>
</dbReference>
<reference evidence="2" key="1">
    <citation type="submission" date="2019-12" db="EMBL/GenBank/DDBJ databases">
        <title>Mycobacterium spongiae sp. nov.</title>
        <authorList>
            <person name="Stinear T."/>
        </authorList>
    </citation>
    <scope>NUCLEOTIDE SEQUENCE</scope>
    <source>
        <strain evidence="2">FSD4b-SM</strain>
    </source>
</reference>
<accession>A0A975PYE4</accession>
<dbReference type="InterPro" id="IPR000073">
    <property type="entry name" value="AB_hydrolase_1"/>
</dbReference>
<protein>
    <submittedName>
        <fullName evidence="2">Alpha/beta fold hydrolase</fullName>
    </submittedName>
</protein>
<dbReference type="GO" id="GO:0016787">
    <property type="term" value="F:hydrolase activity"/>
    <property type="evidence" value="ECO:0007669"/>
    <property type="project" value="UniProtKB-KW"/>
</dbReference>
<dbReference type="Proteomes" id="UP000682202">
    <property type="component" value="Chromosome"/>
</dbReference>
<keyword evidence="3" id="KW-1185">Reference proteome</keyword>
<keyword evidence="2" id="KW-0378">Hydrolase</keyword>
<dbReference type="KEGG" id="mspg:F6B93_17980"/>
<dbReference type="AlphaFoldDB" id="A0A975PYE4"/>
<sequence length="262" mass="27931">MPIAPINGQQIHYTDSGGDGAAVIATHAFLMDIVTLEPLTARLVEAGYRVVAFDFRGHGQTVYDKSPHTYLDVAADALGLADHLGIGSFTFLAEGIGGIVAMRTAMCAPERVSRLVLLGPSADAAPEGENAALDEGMAVWCSVGPDPVLYGHFAKYGTANAEDADALMERWRNSAWSDFWPAADTVAARPRFVDELSSIRCPALVVHHKRDFLLPVMAGREVADSLGGPTTFVPMGTGAHSITMAFDPQVGDIVLEWLATEH</sequence>
<name>A0A975PYE4_9MYCO</name>
<dbReference type="RefSeq" id="WP_211696285.1">
    <property type="nucleotide sequence ID" value="NZ_CP046600.1"/>
</dbReference>
<dbReference type="SUPFAM" id="SSF53474">
    <property type="entry name" value="alpha/beta-Hydrolases"/>
    <property type="match status" value="1"/>
</dbReference>
<dbReference type="InterPro" id="IPR050471">
    <property type="entry name" value="AB_hydrolase"/>
</dbReference>
<proteinExistence type="predicted"/>
<evidence type="ECO:0000259" key="1">
    <source>
        <dbReference type="Pfam" id="PF12697"/>
    </source>
</evidence>
<dbReference type="PANTHER" id="PTHR43433:SF1">
    <property type="entry name" value="BLL5160 PROTEIN"/>
    <property type="match status" value="1"/>
</dbReference>
<organism evidence="2 3">
    <name type="scientific">Mycobacterium spongiae</name>
    <dbReference type="NCBI Taxonomy" id="886343"/>
    <lineage>
        <taxon>Bacteria</taxon>
        <taxon>Bacillati</taxon>
        <taxon>Actinomycetota</taxon>
        <taxon>Actinomycetes</taxon>
        <taxon>Mycobacteriales</taxon>
        <taxon>Mycobacteriaceae</taxon>
        <taxon>Mycobacterium</taxon>
    </lineage>
</organism>
<evidence type="ECO:0000313" key="2">
    <source>
        <dbReference type="EMBL" id="QUR68713.1"/>
    </source>
</evidence>
<dbReference type="EMBL" id="CP046600">
    <property type="protein sequence ID" value="QUR68713.1"/>
    <property type="molecule type" value="Genomic_DNA"/>
</dbReference>
<dbReference type="InterPro" id="IPR029058">
    <property type="entry name" value="AB_hydrolase_fold"/>
</dbReference>
<evidence type="ECO:0000313" key="3">
    <source>
        <dbReference type="Proteomes" id="UP000682202"/>
    </source>
</evidence>
<feature type="domain" description="AB hydrolase-1" evidence="1">
    <location>
        <begin position="38"/>
        <end position="233"/>
    </location>
</feature>
<dbReference type="PANTHER" id="PTHR43433">
    <property type="entry name" value="HYDROLASE, ALPHA/BETA FOLD FAMILY PROTEIN"/>
    <property type="match status" value="1"/>
</dbReference>
<gene>
    <name evidence="2" type="ORF">F6B93_17980</name>
</gene>
<dbReference type="Pfam" id="PF12697">
    <property type="entry name" value="Abhydrolase_6"/>
    <property type="match status" value="1"/>
</dbReference>
<dbReference type="Gene3D" id="3.40.50.1820">
    <property type="entry name" value="alpha/beta hydrolase"/>
    <property type="match status" value="1"/>
</dbReference>